<evidence type="ECO:0000256" key="1">
    <source>
        <dbReference type="SAM" id="Phobius"/>
    </source>
</evidence>
<keyword evidence="1" id="KW-1133">Transmembrane helix</keyword>
<dbReference type="AlphaFoldDB" id="A0A934SMT4"/>
<reference evidence="2" key="1">
    <citation type="submission" date="2021-01" db="EMBL/GenBank/DDBJ databases">
        <title>Lacisediminihabitans sp. nov. strain G11-30, isolated from Antarctic Soil.</title>
        <authorList>
            <person name="Li J."/>
        </authorList>
    </citation>
    <scope>NUCLEOTIDE SEQUENCE</scope>
    <source>
        <strain evidence="2">G11-30</strain>
    </source>
</reference>
<keyword evidence="1" id="KW-0812">Transmembrane</keyword>
<proteinExistence type="predicted"/>
<dbReference type="NCBIfam" id="TIGR02532">
    <property type="entry name" value="IV_pilin_GFxxxE"/>
    <property type="match status" value="1"/>
</dbReference>
<dbReference type="InterPro" id="IPR012902">
    <property type="entry name" value="N_methyl_site"/>
</dbReference>
<feature type="transmembrane region" description="Helical" evidence="1">
    <location>
        <begin position="20"/>
        <end position="43"/>
    </location>
</feature>
<evidence type="ECO:0000313" key="3">
    <source>
        <dbReference type="Proteomes" id="UP000636458"/>
    </source>
</evidence>
<organism evidence="2 3">
    <name type="scientific">Lacisediminihabitans changchengi</name>
    <dbReference type="NCBI Taxonomy" id="2787634"/>
    <lineage>
        <taxon>Bacteria</taxon>
        <taxon>Bacillati</taxon>
        <taxon>Actinomycetota</taxon>
        <taxon>Actinomycetes</taxon>
        <taxon>Micrococcales</taxon>
        <taxon>Microbacteriaceae</taxon>
        <taxon>Lacisediminihabitans</taxon>
    </lineage>
</organism>
<keyword evidence="1" id="KW-0472">Membrane</keyword>
<accession>A0A934SMT4</accession>
<keyword evidence="3" id="KW-1185">Reference proteome</keyword>
<gene>
    <name evidence="2" type="ORF">IV501_12295</name>
</gene>
<evidence type="ECO:0000313" key="2">
    <source>
        <dbReference type="EMBL" id="MBK4348418.1"/>
    </source>
</evidence>
<name>A0A934SMT4_9MICO</name>
<dbReference type="EMBL" id="JAEPES010000004">
    <property type="protein sequence ID" value="MBK4348418.1"/>
    <property type="molecule type" value="Genomic_DNA"/>
</dbReference>
<dbReference type="PROSITE" id="PS00409">
    <property type="entry name" value="PROKAR_NTER_METHYL"/>
    <property type="match status" value="1"/>
</dbReference>
<dbReference type="Pfam" id="PF07963">
    <property type="entry name" value="N_methyl"/>
    <property type="match status" value="1"/>
</dbReference>
<comment type="caution">
    <text evidence="2">The sequence shown here is derived from an EMBL/GenBank/DDBJ whole genome shotgun (WGS) entry which is preliminary data.</text>
</comment>
<dbReference type="Proteomes" id="UP000636458">
    <property type="component" value="Unassembled WGS sequence"/>
</dbReference>
<protein>
    <submittedName>
        <fullName evidence="2">Prepilin-type N-terminal cleavage/methylation domain-containing protein</fullName>
    </submittedName>
</protein>
<dbReference type="RefSeq" id="WP_200556626.1">
    <property type="nucleotide sequence ID" value="NZ_JAEPES010000004.1"/>
</dbReference>
<sequence>MDERRKRADARRDDAGFTLIELLVSMAVFTVFIAILLTTIVALSRSATRTQLVGESTNSTLVVFGNMDRQVRYADSINYPGAGTSGTRYVEFRIPAPSSASGATTCIQWRFDVINQELDSRQWSDGSPTNATAWSTKLENVINDGVATHPFQLIPANISDSPRQQLVLTIDAGNSALDSGASASTTFFARNSSIKSTSNDPLTPVCTFSGYRP</sequence>